<dbReference type="EMBL" id="LAZR01062374">
    <property type="protein sequence ID" value="KKK61653.1"/>
    <property type="molecule type" value="Genomic_DNA"/>
</dbReference>
<proteinExistence type="predicted"/>
<reference evidence="2" key="1">
    <citation type="journal article" date="2015" name="Nature">
        <title>Complex archaea that bridge the gap between prokaryotes and eukaryotes.</title>
        <authorList>
            <person name="Spang A."/>
            <person name="Saw J.H."/>
            <person name="Jorgensen S.L."/>
            <person name="Zaremba-Niedzwiedzka K."/>
            <person name="Martijn J."/>
            <person name="Lind A.E."/>
            <person name="van Eijk R."/>
            <person name="Schleper C."/>
            <person name="Guy L."/>
            <person name="Ettema T.J."/>
        </authorList>
    </citation>
    <scope>NUCLEOTIDE SEQUENCE</scope>
</reference>
<evidence type="ECO:0000313" key="2">
    <source>
        <dbReference type="EMBL" id="KKK61653.1"/>
    </source>
</evidence>
<feature type="coiled-coil region" evidence="1">
    <location>
        <begin position="7"/>
        <end position="83"/>
    </location>
</feature>
<evidence type="ECO:0000256" key="1">
    <source>
        <dbReference type="SAM" id="Coils"/>
    </source>
</evidence>
<keyword evidence="1" id="KW-0175">Coiled coil</keyword>
<sequence>MSLYRDRDKSEAKAMRAIAKVRAANKEIKRLSAENADAQAKEAFALGKLEETLKIEGELRSENKRLEKNLAAARLSNDHLRDRYVPCPDHRDKHKTGDECLMCPLEPVLGKQTP</sequence>
<dbReference type="AlphaFoldDB" id="A0A0F8WYB1"/>
<comment type="caution">
    <text evidence="2">The sequence shown here is derived from an EMBL/GenBank/DDBJ whole genome shotgun (WGS) entry which is preliminary data.</text>
</comment>
<accession>A0A0F8WYB1</accession>
<name>A0A0F8WYB1_9ZZZZ</name>
<gene>
    <name evidence="2" type="ORF">LCGC14_3012180</name>
</gene>
<organism evidence="2">
    <name type="scientific">marine sediment metagenome</name>
    <dbReference type="NCBI Taxonomy" id="412755"/>
    <lineage>
        <taxon>unclassified sequences</taxon>
        <taxon>metagenomes</taxon>
        <taxon>ecological metagenomes</taxon>
    </lineage>
</organism>
<protein>
    <submittedName>
        <fullName evidence="2">Uncharacterized protein</fullName>
    </submittedName>
</protein>